<dbReference type="HOGENOM" id="CLU_2507338_0_0_6"/>
<dbReference type="KEGG" id="ddc:Dd586_1565"/>
<evidence type="ECO:0000313" key="1">
    <source>
        <dbReference type="EMBL" id="ACZ76431.1"/>
    </source>
</evidence>
<organism evidence="1 2">
    <name type="scientific">Dickeya zeae (strain Ech586)</name>
    <name type="common">Dickeya dadantii (strain Ech586)</name>
    <dbReference type="NCBI Taxonomy" id="590409"/>
    <lineage>
        <taxon>Bacteria</taxon>
        <taxon>Pseudomonadati</taxon>
        <taxon>Pseudomonadota</taxon>
        <taxon>Gammaproteobacteria</taxon>
        <taxon>Enterobacterales</taxon>
        <taxon>Pectobacteriaceae</taxon>
        <taxon>Dickeya</taxon>
        <taxon>Dickeya parazeae</taxon>
    </lineage>
</organism>
<sequence>MLPVVTVSCCRIYRCWHYLVHSNQLMPSGYPAGRHLALHLHRLIFYGSCRPYRALPPYKSPVIKTNVFIKRGVLISVVSRRITYG</sequence>
<dbReference type="EMBL" id="CP001836">
    <property type="protein sequence ID" value="ACZ76431.1"/>
    <property type="molecule type" value="Genomic_DNA"/>
</dbReference>
<name>D2BX47_DICZ5</name>
<dbReference type="AlphaFoldDB" id="D2BX47"/>
<keyword evidence="2" id="KW-1185">Reference proteome</keyword>
<proteinExistence type="predicted"/>
<reference evidence="1" key="1">
    <citation type="submission" date="2009-12" db="EMBL/GenBank/DDBJ databases">
        <title>Complete sequence of Dickeya dadantii Ech586.</title>
        <authorList>
            <consortium name="US DOE Joint Genome Institute"/>
            <person name="Lucas S."/>
            <person name="Copeland A."/>
            <person name="Lapidus A."/>
            <person name="Glavina del Rio T."/>
            <person name="Tice H."/>
            <person name="Bruce D."/>
            <person name="Goodwin L."/>
            <person name="Pitluck S."/>
            <person name="Munk A.C."/>
            <person name="Brettin T."/>
            <person name="Detter J.C."/>
            <person name="Han C."/>
            <person name="Tapia R."/>
            <person name="Larimer F."/>
            <person name="Land M."/>
            <person name="Hauser L."/>
            <person name="Kyrpides N."/>
            <person name="Mikhailova N."/>
            <person name="Balakrishnan V."/>
            <person name="Glasner J."/>
            <person name="Perna N.T."/>
        </authorList>
    </citation>
    <scope>NUCLEOTIDE SEQUENCE [LARGE SCALE GENOMIC DNA]</scope>
    <source>
        <strain evidence="1">Ech586</strain>
    </source>
</reference>
<protein>
    <submittedName>
        <fullName evidence="1">Uncharacterized protein</fullName>
    </submittedName>
</protein>
<evidence type="ECO:0000313" key="2">
    <source>
        <dbReference type="Proteomes" id="UP000001446"/>
    </source>
</evidence>
<gene>
    <name evidence="1" type="ordered locus">Dd586_1565</name>
</gene>
<dbReference type="Proteomes" id="UP000001446">
    <property type="component" value="Chromosome"/>
</dbReference>
<accession>D2BX47</accession>